<gene>
    <name evidence="1" type="ORF">X975_13155</name>
</gene>
<evidence type="ECO:0000313" key="2">
    <source>
        <dbReference type="Proteomes" id="UP000054359"/>
    </source>
</evidence>
<sequence>MLHAAAMNQKFPNHTLKKLERQYMKQQVYAGGLLYFTTMSM</sequence>
<feature type="non-terminal residue" evidence="1">
    <location>
        <position position="41"/>
    </location>
</feature>
<keyword evidence="2" id="KW-1185">Reference proteome</keyword>
<organism evidence="1 2">
    <name type="scientific">Stegodyphus mimosarum</name>
    <name type="common">African social velvet spider</name>
    <dbReference type="NCBI Taxonomy" id="407821"/>
    <lineage>
        <taxon>Eukaryota</taxon>
        <taxon>Metazoa</taxon>
        <taxon>Ecdysozoa</taxon>
        <taxon>Arthropoda</taxon>
        <taxon>Chelicerata</taxon>
        <taxon>Arachnida</taxon>
        <taxon>Araneae</taxon>
        <taxon>Araneomorphae</taxon>
        <taxon>Entelegynae</taxon>
        <taxon>Eresoidea</taxon>
        <taxon>Eresidae</taxon>
        <taxon>Stegodyphus</taxon>
    </lineage>
</organism>
<dbReference type="AlphaFoldDB" id="A0A087UMS1"/>
<proteinExistence type="predicted"/>
<reference evidence="1 2" key="1">
    <citation type="submission" date="2013-11" db="EMBL/GenBank/DDBJ databases">
        <title>Genome sequencing of Stegodyphus mimosarum.</title>
        <authorList>
            <person name="Bechsgaard J."/>
        </authorList>
    </citation>
    <scope>NUCLEOTIDE SEQUENCE [LARGE SCALE GENOMIC DNA]</scope>
</reference>
<dbReference type="EMBL" id="KK120609">
    <property type="protein sequence ID" value="KFM78660.1"/>
    <property type="molecule type" value="Genomic_DNA"/>
</dbReference>
<evidence type="ECO:0000313" key="1">
    <source>
        <dbReference type="EMBL" id="KFM78660.1"/>
    </source>
</evidence>
<dbReference type="Proteomes" id="UP000054359">
    <property type="component" value="Unassembled WGS sequence"/>
</dbReference>
<accession>A0A087UMS1</accession>
<protein>
    <submittedName>
        <fullName evidence="1">Uncharacterized protein</fullName>
    </submittedName>
</protein>
<name>A0A087UMS1_STEMI</name>